<dbReference type="InterPro" id="IPR013604">
    <property type="entry name" value="7TM_chemorcpt"/>
</dbReference>
<proteinExistence type="inferred from homology"/>
<evidence type="ECO:0000313" key="8">
    <source>
        <dbReference type="Proteomes" id="UP001307889"/>
    </source>
</evidence>
<reference evidence="7 8" key="1">
    <citation type="submission" date="2023-09" db="EMBL/GenBank/DDBJ databases">
        <title>Nesidiocoris tenuis whole genome shotgun sequence.</title>
        <authorList>
            <person name="Shibata T."/>
            <person name="Shimoda M."/>
            <person name="Kobayashi T."/>
            <person name="Uehara T."/>
        </authorList>
    </citation>
    <scope>NUCLEOTIDE SEQUENCE [LARGE SCALE GENOMIC DNA]</scope>
    <source>
        <strain evidence="7 8">Japan</strain>
    </source>
</reference>
<dbReference type="Proteomes" id="UP001307889">
    <property type="component" value="Chromosome 15"/>
</dbReference>
<comment type="caution">
    <text evidence="6">Lacks conserved residue(s) required for the propagation of feature annotation.</text>
</comment>
<keyword evidence="5 6" id="KW-0472">Membrane</keyword>
<keyword evidence="6" id="KW-0675">Receptor</keyword>
<comment type="similarity">
    <text evidence="6">Belongs to the insect chemoreceptor superfamily. Gustatory receptor (GR) family.</text>
</comment>
<feature type="transmembrane region" description="Helical" evidence="6">
    <location>
        <begin position="68"/>
        <end position="90"/>
    </location>
</feature>
<dbReference type="EMBL" id="AP028923">
    <property type="protein sequence ID" value="BET02954.1"/>
    <property type="molecule type" value="Genomic_DNA"/>
</dbReference>
<evidence type="ECO:0000256" key="4">
    <source>
        <dbReference type="ARBA" id="ARBA00022989"/>
    </source>
</evidence>
<accession>A0ABN7BFA1</accession>
<keyword evidence="3 6" id="KW-0812">Transmembrane</keyword>
<evidence type="ECO:0000313" key="7">
    <source>
        <dbReference type="EMBL" id="BET02954.1"/>
    </source>
</evidence>
<evidence type="ECO:0000256" key="3">
    <source>
        <dbReference type="ARBA" id="ARBA00022692"/>
    </source>
</evidence>
<comment type="subcellular location">
    <subcellularLocation>
        <location evidence="1 6">Cell membrane</location>
        <topology evidence="1 6">Multi-pass membrane protein</topology>
    </subcellularLocation>
</comment>
<feature type="transmembrane region" description="Helical" evidence="6">
    <location>
        <begin position="36"/>
        <end position="56"/>
    </location>
</feature>
<keyword evidence="2 6" id="KW-1003">Cell membrane</keyword>
<gene>
    <name evidence="7" type="ORF">NTJ_15772</name>
</gene>
<evidence type="ECO:0000256" key="5">
    <source>
        <dbReference type="ARBA" id="ARBA00023136"/>
    </source>
</evidence>
<evidence type="ECO:0000256" key="6">
    <source>
        <dbReference type="RuleBase" id="RU363108"/>
    </source>
</evidence>
<evidence type="ECO:0000256" key="1">
    <source>
        <dbReference type="ARBA" id="ARBA00004651"/>
    </source>
</evidence>
<evidence type="ECO:0000256" key="2">
    <source>
        <dbReference type="ARBA" id="ARBA00022475"/>
    </source>
</evidence>
<sequence length="422" mass="46981">MVSGVSFVRFYFNVFRLGASTCLQLDPNGDVRASKLSVVAVVPVLAIFAYNSYDVASNSLTLERTQTFLSILAVIPPIILCVLCTFGQLMNLRPFSEAMKALAICDTHLKLPRSILFYPVCEFLAISVQNALTVYVAYAAVRSRPPTLEEIDRMESFKTFERDESEIEWETFKATVPLLLQWSFIFSSSMQYCCLVNTIGQFFYQLNRKLSSQSQMIEDSLRCYHSLIYASQIIDECYGPIMLVVFGSCFALIGHAAVGLMQTSMQVKPVDLLIQQSRMIPILTLLVPLPLYVAHKCEKTANQAGEFNVILNELALSDTRQYLTRNELVNLHFSSYKPLSFTACQCFEVNYKLAIKIIVALGAAVFYSIANSRMAQAADMLGGQGAGGGFWNNGSDPFLNSTLWDAIDIDDDGSIDFGFTSI</sequence>
<keyword evidence="4 6" id="KW-1133">Transmembrane helix</keyword>
<feature type="transmembrane region" description="Helical" evidence="6">
    <location>
        <begin position="237"/>
        <end position="258"/>
    </location>
</feature>
<dbReference type="Pfam" id="PF08395">
    <property type="entry name" value="7tm_7"/>
    <property type="match status" value="1"/>
</dbReference>
<keyword evidence="6" id="KW-0807">Transducer</keyword>
<name>A0ABN7BFA1_9HEMI</name>
<feature type="transmembrane region" description="Helical" evidence="6">
    <location>
        <begin position="116"/>
        <end position="138"/>
    </location>
</feature>
<organism evidence="7 8">
    <name type="scientific">Nesidiocoris tenuis</name>
    <dbReference type="NCBI Taxonomy" id="355587"/>
    <lineage>
        <taxon>Eukaryota</taxon>
        <taxon>Metazoa</taxon>
        <taxon>Ecdysozoa</taxon>
        <taxon>Arthropoda</taxon>
        <taxon>Hexapoda</taxon>
        <taxon>Insecta</taxon>
        <taxon>Pterygota</taxon>
        <taxon>Neoptera</taxon>
        <taxon>Paraneoptera</taxon>
        <taxon>Hemiptera</taxon>
        <taxon>Heteroptera</taxon>
        <taxon>Panheteroptera</taxon>
        <taxon>Cimicomorpha</taxon>
        <taxon>Miridae</taxon>
        <taxon>Dicyphina</taxon>
        <taxon>Nesidiocoris</taxon>
    </lineage>
</organism>
<keyword evidence="8" id="KW-1185">Reference proteome</keyword>
<protein>
    <recommendedName>
        <fullName evidence="6">Gustatory receptor</fullName>
    </recommendedName>
</protein>
<feature type="transmembrane region" description="Helical" evidence="6">
    <location>
        <begin position="278"/>
        <end position="294"/>
    </location>
</feature>
<comment type="function">
    <text evidence="6">Gustatory receptor which mediates acceptance or avoidance behavior, depending on its substrates.</text>
</comment>